<dbReference type="PANTHER" id="PTHR33257:SF6">
    <property type="entry name" value="OXYSTEROL-BINDING 4B-LIKE PROTEIN"/>
    <property type="match status" value="1"/>
</dbReference>
<feature type="region of interest" description="Disordered" evidence="1">
    <location>
        <begin position="77"/>
        <end position="97"/>
    </location>
</feature>
<accession>A0A6P5YU58</accession>
<feature type="compositionally biased region" description="Low complexity" evidence="1">
    <location>
        <begin position="136"/>
        <end position="154"/>
    </location>
</feature>
<dbReference type="PANTHER" id="PTHR33257">
    <property type="entry name" value="OS05G0165500 PROTEIN"/>
    <property type="match status" value="1"/>
</dbReference>
<keyword evidence="2" id="KW-1185">Reference proteome</keyword>
<sequence length="168" mass="19227">MDNENSQVEEIRTVSALQVNELFLRKILARNNSFMDNSVDVPYQRSVGEIPFEWESQPGTPRHHHLIPRKEIIVPPIRPPPASSWNGQEFDGPCNTDMSSETKTWLWKKYKKSCQGNKKARAKSQGNFEFDHFYMSSSSKDSRSSSSTSSNGISSRLRSLTDLVKWAF</sequence>
<dbReference type="Proteomes" id="UP000515121">
    <property type="component" value="Unplaced"/>
</dbReference>
<evidence type="ECO:0000313" key="3">
    <source>
        <dbReference type="RefSeq" id="XP_022743817.1"/>
    </source>
</evidence>
<name>A0A6P5YU58_DURZI</name>
<protein>
    <submittedName>
        <fullName evidence="3">Uncharacterized protein LOC111294678</fullName>
    </submittedName>
</protein>
<dbReference type="AlphaFoldDB" id="A0A6P5YU58"/>
<dbReference type="KEGG" id="dzi:111294678"/>
<evidence type="ECO:0000256" key="1">
    <source>
        <dbReference type="SAM" id="MobiDB-lite"/>
    </source>
</evidence>
<organism evidence="2 3">
    <name type="scientific">Durio zibethinus</name>
    <name type="common">Durian</name>
    <dbReference type="NCBI Taxonomy" id="66656"/>
    <lineage>
        <taxon>Eukaryota</taxon>
        <taxon>Viridiplantae</taxon>
        <taxon>Streptophyta</taxon>
        <taxon>Embryophyta</taxon>
        <taxon>Tracheophyta</taxon>
        <taxon>Spermatophyta</taxon>
        <taxon>Magnoliopsida</taxon>
        <taxon>eudicotyledons</taxon>
        <taxon>Gunneridae</taxon>
        <taxon>Pentapetalae</taxon>
        <taxon>rosids</taxon>
        <taxon>malvids</taxon>
        <taxon>Malvales</taxon>
        <taxon>Malvaceae</taxon>
        <taxon>Helicteroideae</taxon>
        <taxon>Durio</taxon>
    </lineage>
</organism>
<dbReference type="OrthoDB" id="1001367at2759"/>
<feature type="region of interest" description="Disordered" evidence="1">
    <location>
        <begin position="135"/>
        <end position="154"/>
    </location>
</feature>
<dbReference type="RefSeq" id="XP_022743817.1">
    <property type="nucleotide sequence ID" value="XM_022888082.1"/>
</dbReference>
<gene>
    <name evidence="3" type="primary">LOC111294678</name>
</gene>
<reference evidence="3" key="1">
    <citation type="submission" date="2025-08" db="UniProtKB">
        <authorList>
            <consortium name="RefSeq"/>
        </authorList>
    </citation>
    <scope>IDENTIFICATION</scope>
    <source>
        <tissue evidence="3">Fruit stalk</tissue>
    </source>
</reference>
<dbReference type="GeneID" id="111294678"/>
<evidence type="ECO:0000313" key="2">
    <source>
        <dbReference type="Proteomes" id="UP000515121"/>
    </source>
</evidence>
<proteinExistence type="predicted"/>